<dbReference type="EMBL" id="LAZR01001236">
    <property type="protein sequence ID" value="KKN48136.1"/>
    <property type="molecule type" value="Genomic_DNA"/>
</dbReference>
<sequence>MKSKKGAMSAGVVILLIALAVFAYSGNWFGLKDILTPEDGVPTVTTKCPSSGLTEVTINAQEALASSATNAEIDYFIYDNSKLIKEGSTTSGAVSFDVECGVGKTYKLLVLNETVADGFYPQTVTVDASGPTDTHNFKMFQYGEIGIGSIVSSADPTGGANVSGGAGKTCGFTLTFSNNESASGFNKPLIMCQVNSTAIADVTMSGVTEVNAKRPLRISAQTAHQYYTFEYPELVKSTGAAIKISGKIQFSTGATFSDNVKNNMSCIIVDQTSYKTAEYKTLSLSEGFVEAAENKETLAEIGAVDSNRVTMQYGTTAYC</sequence>
<reference evidence="1" key="1">
    <citation type="journal article" date="2015" name="Nature">
        <title>Complex archaea that bridge the gap between prokaryotes and eukaryotes.</title>
        <authorList>
            <person name="Spang A."/>
            <person name="Saw J.H."/>
            <person name="Jorgensen S.L."/>
            <person name="Zaremba-Niedzwiedzka K."/>
            <person name="Martijn J."/>
            <person name="Lind A.E."/>
            <person name="van Eijk R."/>
            <person name="Schleper C."/>
            <person name="Guy L."/>
            <person name="Ettema T.J."/>
        </authorList>
    </citation>
    <scope>NUCLEOTIDE SEQUENCE</scope>
</reference>
<dbReference type="AlphaFoldDB" id="A0A0F9TGN4"/>
<comment type="caution">
    <text evidence="1">The sequence shown here is derived from an EMBL/GenBank/DDBJ whole genome shotgun (WGS) entry which is preliminary data.</text>
</comment>
<accession>A0A0F9TGN4</accession>
<evidence type="ECO:0000313" key="1">
    <source>
        <dbReference type="EMBL" id="KKN48136.1"/>
    </source>
</evidence>
<protein>
    <submittedName>
        <fullName evidence="1">Uncharacterized protein</fullName>
    </submittedName>
</protein>
<organism evidence="1">
    <name type="scientific">marine sediment metagenome</name>
    <dbReference type="NCBI Taxonomy" id="412755"/>
    <lineage>
        <taxon>unclassified sequences</taxon>
        <taxon>metagenomes</taxon>
        <taxon>ecological metagenomes</taxon>
    </lineage>
</organism>
<proteinExistence type="predicted"/>
<name>A0A0F9TGN4_9ZZZZ</name>
<gene>
    <name evidence="1" type="ORF">LCGC14_0655800</name>
</gene>